<evidence type="ECO:0000313" key="2">
    <source>
        <dbReference type="Proteomes" id="UP000319296"/>
    </source>
</evidence>
<dbReference type="AlphaFoldDB" id="A0A519BLI5"/>
<organism evidence="1 2">
    <name type="scientific">Candidatus Acididesulfobacter diazotrophicus</name>
    <dbReference type="NCBI Taxonomy" id="2597226"/>
    <lineage>
        <taxon>Bacteria</taxon>
        <taxon>Deltaproteobacteria</taxon>
        <taxon>Candidatus Acidulodesulfobacterales</taxon>
        <taxon>Candidatus Acididesulfobacter</taxon>
    </lineage>
</organism>
<dbReference type="Pfam" id="PF12787">
    <property type="entry name" value="EcsC"/>
    <property type="match status" value="1"/>
</dbReference>
<sequence>MNEDNSQSTIMQSLNFLYDKAVNGSFPFMPSVKELAESYLKKGKYKTMQERASSFINWQVAKTSTSGFITGLGGIITLPIAIPADVGIVLLVQMRMIAVIAYMGGYNLKDDQVKTMVYMTLAGMSVGDITKRTLIGIGVKIGEKVLTKLPGKILIDINKQVGFRLFTKFGSKGIINIIKVVPVIGGLIGGAVDGGVTKIIGNKAIKNFIDIDGTK</sequence>
<accession>A0A519BLI5</accession>
<reference evidence="1 2" key="1">
    <citation type="journal article" date="2019" name="ISME J.">
        <title>Insights into ecological role of a new deltaproteobacterial order Candidatus Acidulodesulfobacterales by metagenomics and metatranscriptomics.</title>
        <authorList>
            <person name="Tan S."/>
            <person name="Liu J."/>
            <person name="Fang Y."/>
            <person name="Hedlund B.P."/>
            <person name="Lian Z.H."/>
            <person name="Huang L.Y."/>
            <person name="Li J.T."/>
            <person name="Huang L.N."/>
            <person name="Li W.J."/>
            <person name="Jiang H.C."/>
            <person name="Dong H.L."/>
            <person name="Shu W.S."/>
        </authorList>
    </citation>
    <scope>NUCLEOTIDE SEQUENCE [LARGE SCALE GENOMIC DNA]</scope>
    <source>
        <strain evidence="1">AP1</strain>
    </source>
</reference>
<comment type="caution">
    <text evidence="1">The sequence shown here is derived from an EMBL/GenBank/DDBJ whole genome shotgun (WGS) entry which is preliminary data.</text>
</comment>
<proteinExistence type="predicted"/>
<gene>
    <name evidence="1" type="ORF">EVG15_07625</name>
</gene>
<dbReference type="Proteomes" id="UP000319296">
    <property type="component" value="Unassembled WGS sequence"/>
</dbReference>
<dbReference type="InterPro" id="IPR024787">
    <property type="entry name" value="EcsC"/>
</dbReference>
<name>A0A519BLI5_9DELT</name>
<protein>
    <submittedName>
        <fullName evidence="1">EcsC family protein</fullName>
    </submittedName>
</protein>
<dbReference type="EMBL" id="SGBB01000014">
    <property type="protein sequence ID" value="RZD18099.1"/>
    <property type="molecule type" value="Genomic_DNA"/>
</dbReference>
<evidence type="ECO:0000313" key="1">
    <source>
        <dbReference type="EMBL" id="RZD18099.1"/>
    </source>
</evidence>